<evidence type="ECO:0000256" key="4">
    <source>
        <dbReference type="ARBA" id="ARBA00022605"/>
    </source>
</evidence>
<dbReference type="Proteomes" id="UP000254060">
    <property type="component" value="Unassembled WGS sequence"/>
</dbReference>
<dbReference type="InterPro" id="IPR020541">
    <property type="entry name" value="Chorismate_synthase_CS"/>
</dbReference>
<keyword evidence="8 11" id="KW-0521">NADP</keyword>
<name>A0A377FUZ0_9BACL</name>
<feature type="binding site" evidence="11">
    <location>
        <position position="295"/>
    </location>
    <ligand>
        <name>FMN</name>
        <dbReference type="ChEBI" id="CHEBI:58210"/>
    </ligand>
</feature>
<dbReference type="GO" id="GO:0010181">
    <property type="term" value="F:FMN binding"/>
    <property type="evidence" value="ECO:0007669"/>
    <property type="project" value="TreeGrafter"/>
</dbReference>
<evidence type="ECO:0000256" key="12">
    <source>
        <dbReference type="RuleBase" id="RU000605"/>
    </source>
</evidence>
<dbReference type="EC" id="4.2.3.5" evidence="3 11"/>
<evidence type="ECO:0000256" key="7">
    <source>
        <dbReference type="ARBA" id="ARBA00022827"/>
    </source>
</evidence>
<comment type="subunit">
    <text evidence="11">Homotetramer.</text>
</comment>
<dbReference type="GO" id="GO:0005829">
    <property type="term" value="C:cytosol"/>
    <property type="evidence" value="ECO:0007669"/>
    <property type="project" value="TreeGrafter"/>
</dbReference>
<dbReference type="PIRSF" id="PIRSF001456">
    <property type="entry name" value="Chorismate_synth"/>
    <property type="match status" value="1"/>
</dbReference>
<keyword evidence="10 11" id="KW-0456">Lyase</keyword>
<comment type="cofactor">
    <cofactor evidence="11 12">
        <name>FMNH2</name>
        <dbReference type="ChEBI" id="CHEBI:57618"/>
    </cofactor>
    <text evidence="11 12">Reduced FMN (FMNH(2)).</text>
</comment>
<dbReference type="AlphaFoldDB" id="A0A377FUZ0"/>
<keyword evidence="9 11" id="KW-0057">Aromatic amino acid biosynthesis</keyword>
<feature type="binding site" evidence="11">
    <location>
        <begin position="130"/>
        <end position="132"/>
    </location>
    <ligand>
        <name>FMN</name>
        <dbReference type="ChEBI" id="CHEBI:58210"/>
    </ligand>
</feature>
<sequence length="387" mass="42204">MRYLTAGESHGPGLTVIVEGVPAGLDVDIDAINRELKKRQSGYGRGRRMQIESDRVEVKAGIRHGRTTGAPISFWIENKDHTHWRNVMQAEPIADDLEVKRRVVRPRPGHADLVGGLKYDHRDLRDVLERSSARETAARVAVGALSKQLLAAVDMTVFSYVNVIGGVEAEQTDADSKEALMAMVEASPVRTFDADAAEKMMRLIDEAKAAGDSLGGVVTTEVHGVIPGLGSYVQYDRKLDAKIAQAVMSVNAIKGVAFGDGFDMAFRPGSEVMDPIAYDDTGYTRMSNHLGGFEGGMTTGMPIVCKAVMKPIPTLYKPLPSVDIETKEAFLAQIERSDACAVPAASLVVEAVVAFELARELCETFGHDTVERIQSRVATYREEIRTW</sequence>
<keyword evidence="6 11" id="KW-0288">FMN</keyword>
<comment type="function">
    <text evidence="11">Catalyzes the anti-1,4-elimination of the C-3 phosphate and the C-6 proR hydrogen from 5-enolpyruvylshikimate-3-phosphate (EPSP) to yield chorismate, which is the branch point compound that serves as the starting substrate for the three terminal pathways of aromatic amino acid biosynthesis. This reaction introduces a second double bond into the aromatic ring system.</text>
</comment>
<comment type="similarity">
    <text evidence="2 11 12">Belongs to the chorismate synthase family.</text>
</comment>
<feature type="binding site" evidence="11">
    <location>
        <begin position="251"/>
        <end position="252"/>
    </location>
    <ligand>
        <name>FMN</name>
        <dbReference type="ChEBI" id="CHEBI:58210"/>
    </ligand>
</feature>
<reference evidence="13 14" key="1">
    <citation type="submission" date="2018-06" db="EMBL/GenBank/DDBJ databases">
        <authorList>
            <consortium name="Pathogen Informatics"/>
            <person name="Doyle S."/>
        </authorList>
    </citation>
    <scope>NUCLEOTIDE SEQUENCE [LARGE SCALE GENOMIC DNA]</scope>
    <source>
        <strain evidence="13 14">NCTC13163</strain>
    </source>
</reference>
<evidence type="ECO:0000256" key="5">
    <source>
        <dbReference type="ARBA" id="ARBA00022630"/>
    </source>
</evidence>
<dbReference type="FunFam" id="3.60.150.10:FF:000002">
    <property type="entry name" value="Chorismate synthase"/>
    <property type="match status" value="1"/>
</dbReference>
<evidence type="ECO:0000256" key="11">
    <source>
        <dbReference type="HAMAP-Rule" id="MF_00300"/>
    </source>
</evidence>
<protein>
    <recommendedName>
        <fullName evidence="3 11">Chorismate synthase</fullName>
        <shortName evidence="11">CS</shortName>
        <ecNumber evidence="3 11">4.2.3.5</ecNumber>
    </recommendedName>
    <alternativeName>
        <fullName evidence="11">5-enolpyruvylshikimate-3-phosphate phospholyase</fullName>
    </alternativeName>
</protein>
<evidence type="ECO:0000313" key="13">
    <source>
        <dbReference type="EMBL" id="STO08384.1"/>
    </source>
</evidence>
<comment type="pathway">
    <text evidence="1 11 12">Metabolic intermediate biosynthesis; chorismate biosynthesis; chorismate from D-erythrose 4-phosphate and phosphoenolpyruvate: step 7/7.</text>
</comment>
<dbReference type="NCBIfam" id="TIGR00033">
    <property type="entry name" value="aroC"/>
    <property type="match status" value="1"/>
</dbReference>
<dbReference type="OrthoDB" id="9771806at2"/>
<organism evidence="13 14">
    <name type="scientific">Exiguobacterium aurantiacum</name>
    <dbReference type="NCBI Taxonomy" id="33987"/>
    <lineage>
        <taxon>Bacteria</taxon>
        <taxon>Bacillati</taxon>
        <taxon>Bacillota</taxon>
        <taxon>Bacilli</taxon>
        <taxon>Bacillales</taxon>
        <taxon>Bacillales Family XII. Incertae Sedis</taxon>
        <taxon>Exiguobacterium</taxon>
    </lineage>
</organism>
<keyword evidence="5 11" id="KW-0285">Flavoprotein</keyword>
<feature type="binding site" evidence="11">
    <location>
        <begin position="310"/>
        <end position="314"/>
    </location>
    <ligand>
        <name>FMN</name>
        <dbReference type="ChEBI" id="CHEBI:58210"/>
    </ligand>
</feature>
<comment type="catalytic activity">
    <reaction evidence="11 12">
        <text>5-O-(1-carboxyvinyl)-3-phosphoshikimate = chorismate + phosphate</text>
        <dbReference type="Rhea" id="RHEA:21020"/>
        <dbReference type="ChEBI" id="CHEBI:29748"/>
        <dbReference type="ChEBI" id="CHEBI:43474"/>
        <dbReference type="ChEBI" id="CHEBI:57701"/>
        <dbReference type="EC" id="4.2.3.5"/>
    </reaction>
</comment>
<dbReference type="Gene3D" id="3.60.150.10">
    <property type="entry name" value="Chorismate synthase AroC"/>
    <property type="match status" value="1"/>
</dbReference>
<dbReference type="GO" id="GO:0009073">
    <property type="term" value="P:aromatic amino acid family biosynthetic process"/>
    <property type="evidence" value="ECO:0007669"/>
    <property type="project" value="UniProtKB-KW"/>
</dbReference>
<accession>A0A377FUZ0</accession>
<dbReference type="RefSeq" id="WP_024370183.1">
    <property type="nucleotide sequence ID" value="NZ_UGGP01000001.1"/>
</dbReference>
<dbReference type="GO" id="GO:0004107">
    <property type="term" value="F:chorismate synthase activity"/>
    <property type="evidence" value="ECO:0007669"/>
    <property type="project" value="UniProtKB-UniRule"/>
</dbReference>
<evidence type="ECO:0000256" key="3">
    <source>
        <dbReference type="ARBA" id="ARBA00013036"/>
    </source>
</evidence>
<dbReference type="NCBIfam" id="NF003793">
    <property type="entry name" value="PRK05382.1"/>
    <property type="match status" value="1"/>
</dbReference>
<gene>
    <name evidence="13" type="primary">aroF</name>
    <name evidence="11" type="synonym">aroC</name>
    <name evidence="13" type="ORF">NCTC13163_01754</name>
</gene>
<evidence type="ECO:0000256" key="2">
    <source>
        <dbReference type="ARBA" id="ARBA00008014"/>
    </source>
</evidence>
<dbReference type="CDD" id="cd07304">
    <property type="entry name" value="Chorismate_synthase"/>
    <property type="match status" value="1"/>
</dbReference>
<evidence type="ECO:0000256" key="8">
    <source>
        <dbReference type="ARBA" id="ARBA00022857"/>
    </source>
</evidence>
<evidence type="ECO:0000256" key="10">
    <source>
        <dbReference type="ARBA" id="ARBA00023239"/>
    </source>
</evidence>
<dbReference type="STRING" id="1397694.GCA_000702585_02250"/>
<dbReference type="PROSITE" id="PS00787">
    <property type="entry name" value="CHORISMATE_SYNTHASE_1"/>
    <property type="match status" value="1"/>
</dbReference>
<dbReference type="InterPro" id="IPR035904">
    <property type="entry name" value="Chorismate_synth_AroC_sf"/>
</dbReference>
<feature type="binding site" evidence="11">
    <location>
        <position position="336"/>
    </location>
    <ligand>
        <name>FMN</name>
        <dbReference type="ChEBI" id="CHEBI:58210"/>
    </ligand>
</feature>
<evidence type="ECO:0000256" key="9">
    <source>
        <dbReference type="ARBA" id="ARBA00023141"/>
    </source>
</evidence>
<proteinExistence type="inferred from homology"/>
<dbReference type="GO" id="GO:0009423">
    <property type="term" value="P:chorismate biosynthetic process"/>
    <property type="evidence" value="ECO:0007669"/>
    <property type="project" value="UniProtKB-UniRule"/>
</dbReference>
<dbReference type="EMBL" id="UGGP01000001">
    <property type="protein sequence ID" value="STO08384.1"/>
    <property type="molecule type" value="Genomic_DNA"/>
</dbReference>
<evidence type="ECO:0000256" key="1">
    <source>
        <dbReference type="ARBA" id="ARBA00005044"/>
    </source>
</evidence>
<evidence type="ECO:0000256" key="6">
    <source>
        <dbReference type="ARBA" id="ARBA00022643"/>
    </source>
</evidence>
<keyword evidence="7 11" id="KW-0274">FAD</keyword>
<dbReference type="Pfam" id="PF01264">
    <property type="entry name" value="Chorismate_synt"/>
    <property type="match status" value="1"/>
</dbReference>
<dbReference type="InterPro" id="IPR000453">
    <property type="entry name" value="Chorismate_synth"/>
</dbReference>
<dbReference type="PANTHER" id="PTHR21085">
    <property type="entry name" value="CHORISMATE SYNTHASE"/>
    <property type="match status" value="1"/>
</dbReference>
<feature type="binding site" evidence="11">
    <location>
        <position position="45"/>
    </location>
    <ligand>
        <name>NADP(+)</name>
        <dbReference type="ChEBI" id="CHEBI:58349"/>
    </ligand>
</feature>
<evidence type="ECO:0000313" key="14">
    <source>
        <dbReference type="Proteomes" id="UP000254060"/>
    </source>
</evidence>
<dbReference type="SUPFAM" id="SSF103263">
    <property type="entry name" value="Chorismate synthase, AroC"/>
    <property type="match status" value="1"/>
</dbReference>
<keyword evidence="4 11" id="KW-0028">Amino-acid biosynthesis</keyword>
<dbReference type="HAMAP" id="MF_00300">
    <property type="entry name" value="Chorismate_synth"/>
    <property type="match status" value="1"/>
</dbReference>
<dbReference type="UniPathway" id="UPA00053">
    <property type="reaction ID" value="UER00090"/>
</dbReference>
<dbReference type="PANTHER" id="PTHR21085:SF0">
    <property type="entry name" value="CHORISMATE SYNTHASE"/>
    <property type="match status" value="1"/>
</dbReference>
<dbReference type="PROSITE" id="PS00788">
    <property type="entry name" value="CHORISMATE_SYNTHASE_2"/>
    <property type="match status" value="1"/>
</dbReference>
<feature type="binding site" evidence="11">
    <location>
        <position position="39"/>
    </location>
    <ligand>
        <name>NADP(+)</name>
        <dbReference type="ChEBI" id="CHEBI:58349"/>
    </ligand>
</feature>
<dbReference type="GO" id="GO:0008652">
    <property type="term" value="P:amino acid biosynthetic process"/>
    <property type="evidence" value="ECO:0007669"/>
    <property type="project" value="UniProtKB-KW"/>
</dbReference>